<gene>
    <name evidence="2" type="ORF">BFC17_06315</name>
</gene>
<evidence type="ECO:0000256" key="1">
    <source>
        <dbReference type="SAM" id="SignalP"/>
    </source>
</evidence>
<reference evidence="2 3" key="1">
    <citation type="submission" date="2016-09" db="EMBL/GenBank/DDBJ databases">
        <title>Alteromonas lipolytica, a new species isolated from sea water.</title>
        <authorList>
            <person name="Wu Y.-H."/>
            <person name="Cheng H."/>
            <person name="Xu X.-W."/>
        </authorList>
    </citation>
    <scope>NUCLEOTIDE SEQUENCE [LARGE SCALE GENOMIC DNA]</scope>
    <source>
        <strain evidence="2 3">JW12</strain>
    </source>
</reference>
<feature type="signal peptide" evidence="1">
    <location>
        <begin position="1"/>
        <end position="29"/>
    </location>
</feature>
<evidence type="ECO:0000313" key="3">
    <source>
        <dbReference type="Proteomes" id="UP000176037"/>
    </source>
</evidence>
<protein>
    <recommendedName>
        <fullName evidence="4">Cytochrome c domain-containing protein</fullName>
    </recommendedName>
</protein>
<keyword evidence="1" id="KW-0732">Signal</keyword>
<accession>A0A1E8FA23</accession>
<proteinExistence type="predicted"/>
<comment type="caution">
    <text evidence="2">The sequence shown here is derived from an EMBL/GenBank/DDBJ whole genome shotgun (WGS) entry which is preliminary data.</text>
</comment>
<dbReference type="AlphaFoldDB" id="A0A1E8FA23"/>
<dbReference type="Proteomes" id="UP000176037">
    <property type="component" value="Unassembled WGS sequence"/>
</dbReference>
<evidence type="ECO:0000313" key="2">
    <source>
        <dbReference type="EMBL" id="OFI32761.1"/>
    </source>
</evidence>
<dbReference type="EMBL" id="MJIC01000016">
    <property type="protein sequence ID" value="OFI32761.1"/>
    <property type="molecule type" value="Genomic_DNA"/>
</dbReference>
<dbReference type="RefSeq" id="WP_070178289.1">
    <property type="nucleotide sequence ID" value="NZ_BMJR01000005.1"/>
</dbReference>
<keyword evidence="3" id="KW-1185">Reference proteome</keyword>
<feature type="chain" id="PRO_5009214115" description="Cytochrome c domain-containing protein" evidence="1">
    <location>
        <begin position="30"/>
        <end position="153"/>
    </location>
</feature>
<organism evidence="2 3">
    <name type="scientific">Alteromonas lipolytica</name>
    <dbReference type="NCBI Taxonomy" id="1856405"/>
    <lineage>
        <taxon>Bacteria</taxon>
        <taxon>Pseudomonadati</taxon>
        <taxon>Pseudomonadota</taxon>
        <taxon>Gammaproteobacteria</taxon>
        <taxon>Alteromonadales</taxon>
        <taxon>Alteromonadaceae</taxon>
        <taxon>Alteromonas/Salinimonas group</taxon>
        <taxon>Alteromonas</taxon>
    </lineage>
</organism>
<evidence type="ECO:0008006" key="4">
    <source>
        <dbReference type="Google" id="ProtNLM"/>
    </source>
</evidence>
<sequence length="153" mass="16624">MLSQLMQYKKSLAVLCVCGLSAGCSFNMADVRKVTYPPDFNYLEPQDIKSEMARMAGQIRLLDLALEPVDAADPAAAERQQQQVMAALDNIEAIASGLQSTNGGSNHPYMQDFMRDFVAKVDKARGAASLAEPRYYFAGKVAGGCAVCHQVNR</sequence>
<dbReference type="OrthoDB" id="6386457at2"/>
<name>A0A1E8FA23_9ALTE</name>